<gene>
    <name evidence="5" type="ORF">B0O44_101461</name>
</gene>
<evidence type="ECO:0000313" key="5">
    <source>
        <dbReference type="EMBL" id="PYF76984.1"/>
    </source>
</evidence>
<keyword evidence="6" id="KW-1185">Reference proteome</keyword>
<keyword evidence="1" id="KW-0805">Transcription regulation</keyword>
<dbReference type="InterPro" id="IPR000595">
    <property type="entry name" value="cNMP-bd_dom"/>
</dbReference>
<keyword evidence="2" id="KW-0238">DNA-binding</keyword>
<organism evidence="5 6">
    <name type="scientific">Pedobacter nutrimenti</name>
    <dbReference type="NCBI Taxonomy" id="1241337"/>
    <lineage>
        <taxon>Bacteria</taxon>
        <taxon>Pseudomonadati</taxon>
        <taxon>Bacteroidota</taxon>
        <taxon>Sphingobacteriia</taxon>
        <taxon>Sphingobacteriales</taxon>
        <taxon>Sphingobacteriaceae</taxon>
        <taxon>Pedobacter</taxon>
    </lineage>
</organism>
<dbReference type="InterPro" id="IPR018490">
    <property type="entry name" value="cNMP-bd_dom_sf"/>
</dbReference>
<comment type="caution">
    <text evidence="5">The sequence shown here is derived from an EMBL/GenBank/DDBJ whole genome shotgun (WGS) entry which is preliminary data.</text>
</comment>
<dbReference type="Pfam" id="PF00325">
    <property type="entry name" value="Crp"/>
    <property type="match status" value="1"/>
</dbReference>
<evidence type="ECO:0000256" key="3">
    <source>
        <dbReference type="ARBA" id="ARBA00023163"/>
    </source>
</evidence>
<reference evidence="5 6" key="1">
    <citation type="submission" date="2018-06" db="EMBL/GenBank/DDBJ databases">
        <title>Genomic Encyclopedia of Archaeal and Bacterial Type Strains, Phase II (KMG-II): from individual species to whole genera.</title>
        <authorList>
            <person name="Goeker M."/>
        </authorList>
    </citation>
    <scope>NUCLEOTIDE SEQUENCE [LARGE SCALE GENOMIC DNA]</scope>
    <source>
        <strain evidence="5 6">DSM 27372</strain>
    </source>
</reference>
<dbReference type="InterPro" id="IPR014710">
    <property type="entry name" value="RmlC-like_jellyroll"/>
</dbReference>
<dbReference type="EMBL" id="QKLU01000001">
    <property type="protein sequence ID" value="PYF76984.1"/>
    <property type="molecule type" value="Genomic_DNA"/>
</dbReference>
<evidence type="ECO:0000313" key="6">
    <source>
        <dbReference type="Proteomes" id="UP000248198"/>
    </source>
</evidence>
<dbReference type="Proteomes" id="UP000248198">
    <property type="component" value="Unassembled WGS sequence"/>
</dbReference>
<dbReference type="Pfam" id="PF00027">
    <property type="entry name" value="cNMP_binding"/>
    <property type="match status" value="1"/>
</dbReference>
<dbReference type="RefSeq" id="WP_110827074.1">
    <property type="nucleotide sequence ID" value="NZ_QKLU01000001.1"/>
</dbReference>
<dbReference type="GO" id="GO:0006355">
    <property type="term" value="P:regulation of DNA-templated transcription"/>
    <property type="evidence" value="ECO:0007669"/>
    <property type="project" value="InterPro"/>
</dbReference>
<evidence type="ECO:0000259" key="4">
    <source>
        <dbReference type="PROSITE" id="PS50042"/>
    </source>
</evidence>
<dbReference type="Gene3D" id="2.60.120.10">
    <property type="entry name" value="Jelly Rolls"/>
    <property type="match status" value="1"/>
</dbReference>
<protein>
    <submittedName>
        <fullName evidence="5">CRP-like cAMP-binding protein</fullName>
    </submittedName>
</protein>
<dbReference type="CDD" id="cd00038">
    <property type="entry name" value="CAP_ED"/>
    <property type="match status" value="1"/>
</dbReference>
<evidence type="ECO:0000256" key="1">
    <source>
        <dbReference type="ARBA" id="ARBA00023015"/>
    </source>
</evidence>
<dbReference type="GO" id="GO:0003677">
    <property type="term" value="F:DNA binding"/>
    <property type="evidence" value="ECO:0007669"/>
    <property type="project" value="UniProtKB-KW"/>
</dbReference>
<keyword evidence="3" id="KW-0804">Transcription</keyword>
<evidence type="ECO:0000256" key="2">
    <source>
        <dbReference type="ARBA" id="ARBA00023125"/>
    </source>
</evidence>
<accession>A0A318UKS5</accession>
<dbReference type="AlphaFoldDB" id="A0A318UKS5"/>
<dbReference type="PROSITE" id="PS50042">
    <property type="entry name" value="CNMP_BINDING_3"/>
    <property type="match status" value="1"/>
</dbReference>
<dbReference type="SMART" id="SM00100">
    <property type="entry name" value="cNMP"/>
    <property type="match status" value="1"/>
</dbReference>
<proteinExistence type="predicted"/>
<dbReference type="SUPFAM" id="SSF51206">
    <property type="entry name" value="cAMP-binding domain-like"/>
    <property type="match status" value="1"/>
</dbReference>
<feature type="domain" description="Cyclic nucleotide-binding" evidence="4">
    <location>
        <begin position="28"/>
        <end position="129"/>
    </location>
</feature>
<dbReference type="InterPro" id="IPR012318">
    <property type="entry name" value="HTH_CRP"/>
</dbReference>
<dbReference type="OrthoDB" id="5457083at2"/>
<name>A0A318UKS5_9SPHI</name>
<sequence length="187" mass="21364">MLRTNLPFLSYIEELYQNQTNDRHITLRTFSPGDLLLKQGELPFKLFILKSGIVKCYFYEENAKGFINEFLSDGEITGELETIRGIPCLCNIEAISDVQAFAIDASIFNLLLEKDTNLNKLLLLTLTDRIINTSRKASIQQLYKTEHGLKKVLDLQSQYGVNISKEDLADYLGVTLRSLNRLLKDLK</sequence>